<keyword evidence="2" id="KW-1185">Reference proteome</keyword>
<name>A0AAV8RUB1_ENSVE</name>
<evidence type="ECO:0000313" key="2">
    <source>
        <dbReference type="Proteomes" id="UP001222027"/>
    </source>
</evidence>
<evidence type="ECO:0000313" key="1">
    <source>
        <dbReference type="EMBL" id="KAJ8506659.1"/>
    </source>
</evidence>
<organism evidence="1 2">
    <name type="scientific">Ensete ventricosum</name>
    <name type="common">Abyssinian banana</name>
    <name type="synonym">Musa ensete</name>
    <dbReference type="NCBI Taxonomy" id="4639"/>
    <lineage>
        <taxon>Eukaryota</taxon>
        <taxon>Viridiplantae</taxon>
        <taxon>Streptophyta</taxon>
        <taxon>Embryophyta</taxon>
        <taxon>Tracheophyta</taxon>
        <taxon>Spermatophyta</taxon>
        <taxon>Magnoliopsida</taxon>
        <taxon>Liliopsida</taxon>
        <taxon>Zingiberales</taxon>
        <taxon>Musaceae</taxon>
        <taxon>Ensete</taxon>
    </lineage>
</organism>
<dbReference type="EMBL" id="JAQQAF010000002">
    <property type="protein sequence ID" value="KAJ8506659.1"/>
    <property type="molecule type" value="Genomic_DNA"/>
</dbReference>
<proteinExistence type="predicted"/>
<reference evidence="1 2" key="1">
    <citation type="submission" date="2022-12" db="EMBL/GenBank/DDBJ databases">
        <title>Chromosome-scale assembly of the Ensete ventricosum genome.</title>
        <authorList>
            <person name="Dussert Y."/>
            <person name="Stocks J."/>
            <person name="Wendawek A."/>
            <person name="Woldeyes F."/>
            <person name="Nichols R.A."/>
            <person name="Borrell J.S."/>
        </authorList>
    </citation>
    <scope>NUCLEOTIDE SEQUENCE [LARGE SCALE GENOMIC DNA]</scope>
    <source>
        <strain evidence="2">cv. Maze</strain>
        <tissue evidence="1">Seeds</tissue>
    </source>
</reference>
<comment type="caution">
    <text evidence="1">The sequence shown here is derived from an EMBL/GenBank/DDBJ whole genome shotgun (WGS) entry which is preliminary data.</text>
</comment>
<accession>A0AAV8RUB1</accession>
<dbReference type="AlphaFoldDB" id="A0AAV8RUB1"/>
<dbReference type="Proteomes" id="UP001222027">
    <property type="component" value="Unassembled WGS sequence"/>
</dbReference>
<gene>
    <name evidence="1" type="ORF">OPV22_007545</name>
</gene>
<protein>
    <submittedName>
        <fullName evidence="1">Uncharacterized protein</fullName>
    </submittedName>
</protein>
<sequence length="73" mass="8230">MSAFHHHQQGPSAQDLHNFSCPSHERCILKACCMLSDFTQIFLPAASEISVLGSILTAETCELNKFCSYWKIR</sequence>